<dbReference type="SUPFAM" id="SSF54637">
    <property type="entry name" value="Thioesterase/thiol ester dehydrase-isomerase"/>
    <property type="match status" value="2"/>
</dbReference>
<dbReference type="InterPro" id="IPR039569">
    <property type="entry name" value="FAS1-like_DH_region"/>
</dbReference>
<gene>
    <name evidence="3" type="ORF">GCM10023094_56570</name>
</gene>
<feature type="region of interest" description="Disordered" evidence="1">
    <location>
        <begin position="184"/>
        <end position="212"/>
    </location>
</feature>
<comment type="caution">
    <text evidence="3">The sequence shown here is derived from an EMBL/GenBank/DDBJ whole genome shotgun (WGS) entry which is preliminary data.</text>
</comment>
<evidence type="ECO:0000313" key="3">
    <source>
        <dbReference type="EMBL" id="GAA4491792.1"/>
    </source>
</evidence>
<dbReference type="Proteomes" id="UP001501183">
    <property type="component" value="Unassembled WGS sequence"/>
</dbReference>
<reference evidence="4" key="1">
    <citation type="journal article" date="2019" name="Int. J. Syst. Evol. Microbiol.">
        <title>The Global Catalogue of Microorganisms (GCM) 10K type strain sequencing project: providing services to taxonomists for standard genome sequencing and annotation.</title>
        <authorList>
            <consortium name="The Broad Institute Genomics Platform"/>
            <consortium name="The Broad Institute Genome Sequencing Center for Infectious Disease"/>
            <person name="Wu L."/>
            <person name="Ma J."/>
        </authorList>
    </citation>
    <scope>NUCLEOTIDE SEQUENCE [LARGE SCALE GENOMIC DNA]</scope>
    <source>
        <strain evidence="4">JCM 32206</strain>
    </source>
</reference>
<dbReference type="CDD" id="cd03441">
    <property type="entry name" value="R_hydratase_like"/>
    <property type="match status" value="1"/>
</dbReference>
<dbReference type="Gene3D" id="3.10.129.10">
    <property type="entry name" value="Hotdog Thioesterase"/>
    <property type="match status" value="2"/>
</dbReference>
<protein>
    <submittedName>
        <fullName evidence="3">MaoC family dehydratase N-terminal domain-containing protein</fullName>
    </submittedName>
</protein>
<dbReference type="EMBL" id="BAABFB010000097">
    <property type="protein sequence ID" value="GAA4491792.1"/>
    <property type="molecule type" value="Genomic_DNA"/>
</dbReference>
<keyword evidence="4" id="KW-1185">Reference proteome</keyword>
<feature type="domain" description="FAS1-like dehydratase" evidence="2">
    <location>
        <begin position="52"/>
        <end position="170"/>
    </location>
</feature>
<sequence length="422" mass="46820">MGNTVELKVEDIKTKPGVAQSTALAKGKITDEGVAHLRGLINHEMRVPYRFNTEVARDTVRHFAWGVGDGNPLWLDPVYASSTVYGAPTAPPSFLYTIHPTLVLVGLPGVHGFYSGCRWKIWRPLFVGDQITTTTWISDVVEKEGRLGGRSVYVYFSTLYGNTEGQAIAEATGWSIRVERDKTKSRNKLGSTEPRLWTPEELEPVEEAQRNRVPRGAESRYWDDVNVGDELDPLVKGPLTQTDMIAWYTGSQPAYTPAHELALHHYHKHPKWAYRNAFSGALEPNARVHDSIDAAKAAGVPAPYDVGLQRHHWLFQLLTDWSGDQGFVKACDASYRGFNYFGDVLTLGGRITAKFVDADGDHVVEIETRGVSQRGTDIIPGRAVVALPARKGAESPVTRHTSWDLLVQDRLAEVVPDLVRVS</sequence>
<evidence type="ECO:0000259" key="2">
    <source>
        <dbReference type="Pfam" id="PF13452"/>
    </source>
</evidence>
<accession>A0ABP8PUI8</accession>
<name>A0ABP8PUI8_9NOCA</name>
<organism evidence="3 4">
    <name type="scientific">Rhodococcus olei</name>
    <dbReference type="NCBI Taxonomy" id="2161675"/>
    <lineage>
        <taxon>Bacteria</taxon>
        <taxon>Bacillati</taxon>
        <taxon>Actinomycetota</taxon>
        <taxon>Actinomycetes</taxon>
        <taxon>Mycobacteriales</taxon>
        <taxon>Nocardiaceae</taxon>
        <taxon>Rhodococcus</taxon>
    </lineage>
</organism>
<evidence type="ECO:0000256" key="1">
    <source>
        <dbReference type="SAM" id="MobiDB-lite"/>
    </source>
</evidence>
<evidence type="ECO:0000313" key="4">
    <source>
        <dbReference type="Proteomes" id="UP001501183"/>
    </source>
</evidence>
<proteinExistence type="predicted"/>
<dbReference type="Pfam" id="PF13452">
    <property type="entry name" value="FAS1_DH_region"/>
    <property type="match status" value="1"/>
</dbReference>
<dbReference type="InterPro" id="IPR029069">
    <property type="entry name" value="HotDog_dom_sf"/>
</dbReference>